<dbReference type="Pfam" id="PF13527">
    <property type="entry name" value="Acetyltransf_9"/>
    <property type="match status" value="1"/>
</dbReference>
<dbReference type="PANTHER" id="PTHR43617">
    <property type="entry name" value="L-AMINO ACID N-ACETYLTRANSFERASE"/>
    <property type="match status" value="1"/>
</dbReference>
<dbReference type="SUPFAM" id="SSF55729">
    <property type="entry name" value="Acyl-CoA N-acyltransferases (Nat)"/>
    <property type="match status" value="1"/>
</dbReference>
<dbReference type="EMBL" id="JBFNQD010000001">
    <property type="protein sequence ID" value="MEW9304488.1"/>
    <property type="molecule type" value="Genomic_DNA"/>
</dbReference>
<dbReference type="Proteomes" id="UP001555786">
    <property type="component" value="Unassembled WGS sequence"/>
</dbReference>
<dbReference type="RefSeq" id="WP_367622849.1">
    <property type="nucleotide sequence ID" value="NZ_JBFNQD010000001.1"/>
</dbReference>
<feature type="domain" description="N-acetyltransferase" evidence="1">
    <location>
        <begin position="1"/>
        <end position="147"/>
    </location>
</feature>
<dbReference type="PROSITE" id="PS51186">
    <property type="entry name" value="GNAT"/>
    <property type="match status" value="1"/>
</dbReference>
<dbReference type="PANTHER" id="PTHR43617:SF2">
    <property type="entry name" value="UPF0039 PROTEIN SLL0451"/>
    <property type="match status" value="1"/>
</dbReference>
<protein>
    <submittedName>
        <fullName evidence="2">N-acetyltransferase</fullName>
        <ecNumber evidence="2">2.3.1.-</ecNumber>
    </submittedName>
</protein>
<dbReference type="InterPro" id="IPR050276">
    <property type="entry name" value="MshD_Acetyltransferase"/>
</dbReference>
<dbReference type="InterPro" id="IPR000182">
    <property type="entry name" value="GNAT_dom"/>
</dbReference>
<name>A0ABV3PFU4_9HYPH</name>
<organism evidence="2 3">
    <name type="scientific">Labrys neptuniae</name>
    <dbReference type="NCBI Taxonomy" id="376174"/>
    <lineage>
        <taxon>Bacteria</taxon>
        <taxon>Pseudomonadati</taxon>
        <taxon>Pseudomonadota</taxon>
        <taxon>Alphaproteobacteria</taxon>
        <taxon>Hyphomicrobiales</taxon>
        <taxon>Xanthobacteraceae</taxon>
        <taxon>Labrys</taxon>
    </lineage>
</organism>
<comment type="caution">
    <text evidence="2">The sequence shown here is derived from an EMBL/GenBank/DDBJ whole genome shotgun (WGS) entry which is preliminary data.</text>
</comment>
<sequence length="165" mass="17844">MQIRPERADDIDAIRAITKAAFEGKPYSSQTEAAIIDALRAAGALTLSLVAEEEGEVVGHVAFSPVTIEGAFRQWYGLGPVSVRPDRQKDGIGRALIEAGLAHLRRQKAEGCVVVGNPAYYGRFGFKNEAQLCFPGLPQVYFQCLPFGADTPHGNVAYHPAFEAK</sequence>
<evidence type="ECO:0000313" key="3">
    <source>
        <dbReference type="Proteomes" id="UP001555786"/>
    </source>
</evidence>
<reference evidence="2 3" key="1">
    <citation type="submission" date="2024-07" db="EMBL/GenBank/DDBJ databases">
        <title>Description of Labrys sedimenti sp. nov., isolated from a diclofenac-degrading enrichment culture.</title>
        <authorList>
            <person name="Tancsics A."/>
            <person name="Csepanyi A."/>
        </authorList>
    </citation>
    <scope>NUCLEOTIDE SEQUENCE [LARGE SCALE GENOMIC DNA]</scope>
    <source>
        <strain evidence="2 3">LMG 23578</strain>
    </source>
</reference>
<keyword evidence="3" id="KW-1185">Reference proteome</keyword>
<dbReference type="Gene3D" id="3.40.630.30">
    <property type="match status" value="1"/>
</dbReference>
<keyword evidence="2" id="KW-0808">Transferase</keyword>
<dbReference type="InterPro" id="IPR016181">
    <property type="entry name" value="Acyl_CoA_acyltransferase"/>
</dbReference>
<keyword evidence="2" id="KW-0012">Acyltransferase</keyword>
<dbReference type="GO" id="GO:0016746">
    <property type="term" value="F:acyltransferase activity"/>
    <property type="evidence" value="ECO:0007669"/>
    <property type="project" value="UniProtKB-KW"/>
</dbReference>
<proteinExistence type="predicted"/>
<dbReference type="EC" id="2.3.1.-" evidence="2"/>
<accession>A0ABV3PFU4</accession>
<evidence type="ECO:0000259" key="1">
    <source>
        <dbReference type="PROSITE" id="PS51186"/>
    </source>
</evidence>
<dbReference type="CDD" id="cd04301">
    <property type="entry name" value="NAT_SF"/>
    <property type="match status" value="1"/>
</dbReference>
<evidence type="ECO:0000313" key="2">
    <source>
        <dbReference type="EMBL" id="MEW9304488.1"/>
    </source>
</evidence>
<gene>
    <name evidence="2" type="ORF">ABXS05_02995</name>
</gene>